<dbReference type="InterPro" id="IPR027417">
    <property type="entry name" value="P-loop_NTPase"/>
</dbReference>
<reference evidence="1" key="2">
    <citation type="submission" date="2020-11" db="EMBL/GenBank/DDBJ databases">
        <authorList>
            <person name="McCartney M.A."/>
            <person name="Auch B."/>
            <person name="Kono T."/>
            <person name="Mallez S."/>
            <person name="Becker A."/>
            <person name="Gohl D.M."/>
            <person name="Silverstein K.A.T."/>
            <person name="Koren S."/>
            <person name="Bechman K.B."/>
            <person name="Herman A."/>
            <person name="Abrahante J.E."/>
            <person name="Garbe J."/>
        </authorList>
    </citation>
    <scope>NUCLEOTIDE SEQUENCE</scope>
    <source>
        <strain evidence="1">Duluth1</strain>
        <tissue evidence="1">Whole animal</tissue>
    </source>
</reference>
<reference evidence="1" key="1">
    <citation type="journal article" date="2019" name="bioRxiv">
        <title>The Genome of the Zebra Mussel, Dreissena polymorpha: A Resource for Invasive Species Research.</title>
        <authorList>
            <person name="McCartney M.A."/>
            <person name="Auch B."/>
            <person name="Kono T."/>
            <person name="Mallez S."/>
            <person name="Zhang Y."/>
            <person name="Obille A."/>
            <person name="Becker A."/>
            <person name="Abrahante J.E."/>
            <person name="Garbe J."/>
            <person name="Badalamenti J.P."/>
            <person name="Herman A."/>
            <person name="Mangelson H."/>
            <person name="Liachko I."/>
            <person name="Sullivan S."/>
            <person name="Sone E.D."/>
            <person name="Koren S."/>
            <person name="Silverstein K.A.T."/>
            <person name="Beckman K.B."/>
            <person name="Gohl D.M."/>
        </authorList>
    </citation>
    <scope>NUCLEOTIDE SEQUENCE</scope>
    <source>
        <strain evidence="1">Duluth1</strain>
        <tissue evidence="1">Whole animal</tissue>
    </source>
</reference>
<evidence type="ECO:0000313" key="1">
    <source>
        <dbReference type="EMBL" id="KAH3768574.1"/>
    </source>
</evidence>
<dbReference type="Gene3D" id="3.40.50.300">
    <property type="entry name" value="P-loop containing nucleotide triphosphate hydrolases"/>
    <property type="match status" value="1"/>
</dbReference>
<comment type="caution">
    <text evidence="1">The sequence shown here is derived from an EMBL/GenBank/DDBJ whole genome shotgun (WGS) entry which is preliminary data.</text>
</comment>
<dbReference type="PANTHER" id="PTHR46312">
    <property type="entry name" value="NACHT DOMAIN-CONTAINING PROTEIN"/>
    <property type="match status" value="1"/>
</dbReference>
<evidence type="ECO:0000313" key="2">
    <source>
        <dbReference type="Proteomes" id="UP000828390"/>
    </source>
</evidence>
<keyword evidence="2" id="KW-1185">Reference proteome</keyword>
<dbReference type="Proteomes" id="UP000828390">
    <property type="component" value="Unassembled WGS sequence"/>
</dbReference>
<gene>
    <name evidence="1" type="ORF">DPMN_169790</name>
</gene>
<organism evidence="1 2">
    <name type="scientific">Dreissena polymorpha</name>
    <name type="common">Zebra mussel</name>
    <name type="synonym">Mytilus polymorpha</name>
    <dbReference type="NCBI Taxonomy" id="45954"/>
    <lineage>
        <taxon>Eukaryota</taxon>
        <taxon>Metazoa</taxon>
        <taxon>Spiralia</taxon>
        <taxon>Lophotrochozoa</taxon>
        <taxon>Mollusca</taxon>
        <taxon>Bivalvia</taxon>
        <taxon>Autobranchia</taxon>
        <taxon>Heteroconchia</taxon>
        <taxon>Euheterodonta</taxon>
        <taxon>Imparidentia</taxon>
        <taxon>Neoheterodontei</taxon>
        <taxon>Myida</taxon>
        <taxon>Dreissenoidea</taxon>
        <taxon>Dreissenidae</taxon>
        <taxon>Dreissena</taxon>
    </lineage>
</organism>
<sequence>MKKTNSKETDYNHDILDFQRRLKQYYLDNLRHVPVSPWVPNHDKYLMEIYFTPEIHQIVAEKDGKKLKAGQMFKYNDIFQIYLKTKKHVFLQGEPGKGKTTFAAKLVLD</sequence>
<dbReference type="EMBL" id="JAIWYP010000009">
    <property type="protein sequence ID" value="KAH3768574.1"/>
    <property type="molecule type" value="Genomic_DNA"/>
</dbReference>
<dbReference type="PANTHER" id="PTHR46312:SF2">
    <property type="entry name" value="NUCLEOTIDE-BINDING OLIGOMERIZATION DOMAIN-CONTAINING PROTEIN 2-LIKE"/>
    <property type="match status" value="1"/>
</dbReference>
<accession>A0A9D4ICK7</accession>
<name>A0A9D4ICK7_DREPO</name>
<proteinExistence type="predicted"/>
<dbReference type="SUPFAM" id="SSF52540">
    <property type="entry name" value="P-loop containing nucleoside triphosphate hydrolases"/>
    <property type="match status" value="1"/>
</dbReference>
<dbReference type="AlphaFoldDB" id="A0A9D4ICK7"/>
<protein>
    <submittedName>
        <fullName evidence="1">Uncharacterized protein</fullName>
    </submittedName>
</protein>